<accession>A0A1J6J6T2</accession>
<protein>
    <submittedName>
        <fullName evidence="1">Uncharacterized protein</fullName>
    </submittedName>
</protein>
<evidence type="ECO:0000313" key="1">
    <source>
        <dbReference type="EMBL" id="OIT05551.1"/>
    </source>
</evidence>
<dbReference type="EMBL" id="MJEQ01037184">
    <property type="protein sequence ID" value="OIT05551.1"/>
    <property type="molecule type" value="Genomic_DNA"/>
</dbReference>
<sequence>MISSCSCKPSPQSVPNSFDNLYLYSISLLVVVHRRRYVTVKFYWVAPVSVFSWIDFLAILDSCIPPTACCRLNVQKSEIPNLRCVVMYLRFGGFFLN</sequence>
<proteinExistence type="predicted"/>
<dbReference type="Gramene" id="OIT05551">
    <property type="protein sequence ID" value="OIT05551"/>
    <property type="gene ID" value="A4A49_27209"/>
</dbReference>
<dbReference type="AlphaFoldDB" id="A0A1J6J6T2"/>
<gene>
    <name evidence="1" type="ORF">A4A49_27209</name>
</gene>
<keyword evidence="2" id="KW-1185">Reference proteome</keyword>
<comment type="caution">
    <text evidence="1">The sequence shown here is derived from an EMBL/GenBank/DDBJ whole genome shotgun (WGS) entry which is preliminary data.</text>
</comment>
<name>A0A1J6J6T2_NICAT</name>
<evidence type="ECO:0000313" key="2">
    <source>
        <dbReference type="Proteomes" id="UP000187609"/>
    </source>
</evidence>
<organism evidence="1 2">
    <name type="scientific">Nicotiana attenuata</name>
    <name type="common">Coyote tobacco</name>
    <dbReference type="NCBI Taxonomy" id="49451"/>
    <lineage>
        <taxon>Eukaryota</taxon>
        <taxon>Viridiplantae</taxon>
        <taxon>Streptophyta</taxon>
        <taxon>Embryophyta</taxon>
        <taxon>Tracheophyta</taxon>
        <taxon>Spermatophyta</taxon>
        <taxon>Magnoliopsida</taxon>
        <taxon>eudicotyledons</taxon>
        <taxon>Gunneridae</taxon>
        <taxon>Pentapetalae</taxon>
        <taxon>asterids</taxon>
        <taxon>lamiids</taxon>
        <taxon>Solanales</taxon>
        <taxon>Solanaceae</taxon>
        <taxon>Nicotianoideae</taxon>
        <taxon>Nicotianeae</taxon>
        <taxon>Nicotiana</taxon>
    </lineage>
</organism>
<reference evidence="1" key="1">
    <citation type="submission" date="2016-11" db="EMBL/GenBank/DDBJ databases">
        <title>The genome of Nicotiana attenuata.</title>
        <authorList>
            <person name="Xu S."/>
            <person name="Brockmoeller T."/>
            <person name="Gaquerel E."/>
            <person name="Navarro A."/>
            <person name="Kuhl H."/>
            <person name="Gase K."/>
            <person name="Ling Z."/>
            <person name="Zhou W."/>
            <person name="Kreitzer C."/>
            <person name="Stanke M."/>
            <person name="Tang H."/>
            <person name="Lyons E."/>
            <person name="Pandey P."/>
            <person name="Pandey S.P."/>
            <person name="Timmermann B."/>
            <person name="Baldwin I.T."/>
        </authorList>
    </citation>
    <scope>NUCLEOTIDE SEQUENCE [LARGE SCALE GENOMIC DNA]</scope>
    <source>
        <strain evidence="1">UT</strain>
    </source>
</reference>
<dbReference type="Proteomes" id="UP000187609">
    <property type="component" value="Unassembled WGS sequence"/>
</dbReference>